<evidence type="ECO:0000256" key="3">
    <source>
        <dbReference type="ARBA" id="ARBA00022448"/>
    </source>
</evidence>
<feature type="transmembrane region" description="Helical" evidence="13">
    <location>
        <begin position="147"/>
        <end position="168"/>
    </location>
</feature>
<evidence type="ECO:0000256" key="4">
    <source>
        <dbReference type="ARBA" id="ARBA00022475"/>
    </source>
</evidence>
<keyword evidence="16" id="KW-1185">Reference proteome</keyword>
<keyword evidence="7" id="KW-0479">Metal-binding</keyword>
<name>A0ABZ0JZW1_9GAMM</name>
<dbReference type="SUPFAM" id="SSF81342">
    <property type="entry name" value="Transmembrane di-heme cytochromes"/>
    <property type="match status" value="1"/>
</dbReference>
<evidence type="ECO:0000259" key="14">
    <source>
        <dbReference type="Pfam" id="PF01292"/>
    </source>
</evidence>
<dbReference type="RefSeq" id="WP_310470100.1">
    <property type="nucleotide sequence ID" value="NZ_CP136522.1"/>
</dbReference>
<keyword evidence="10" id="KW-0408">Iron</keyword>
<dbReference type="Proteomes" id="UP001529491">
    <property type="component" value="Chromosome"/>
</dbReference>
<keyword evidence="8" id="KW-0249">Electron transport</keyword>
<organism evidence="15 16">
    <name type="scientific">Shewanella youngdeokensis</name>
    <dbReference type="NCBI Taxonomy" id="2999068"/>
    <lineage>
        <taxon>Bacteria</taxon>
        <taxon>Pseudomonadati</taxon>
        <taxon>Pseudomonadota</taxon>
        <taxon>Gammaproteobacteria</taxon>
        <taxon>Alteromonadales</taxon>
        <taxon>Shewanellaceae</taxon>
        <taxon>Shewanella</taxon>
    </lineage>
</organism>
<keyword evidence="3" id="KW-0813">Transport</keyword>
<keyword evidence="5" id="KW-0349">Heme</keyword>
<feature type="transmembrane region" description="Helical" evidence="13">
    <location>
        <begin position="12"/>
        <end position="34"/>
    </location>
</feature>
<evidence type="ECO:0000256" key="8">
    <source>
        <dbReference type="ARBA" id="ARBA00022982"/>
    </source>
</evidence>
<accession>A0ABZ0JZW1</accession>
<comment type="cofactor">
    <cofactor evidence="1">
        <name>heme b</name>
        <dbReference type="ChEBI" id="CHEBI:60344"/>
    </cofactor>
</comment>
<evidence type="ECO:0000256" key="12">
    <source>
        <dbReference type="ARBA" id="ARBA00037975"/>
    </source>
</evidence>
<evidence type="ECO:0000256" key="5">
    <source>
        <dbReference type="ARBA" id="ARBA00022617"/>
    </source>
</evidence>
<evidence type="ECO:0000256" key="9">
    <source>
        <dbReference type="ARBA" id="ARBA00022989"/>
    </source>
</evidence>
<proteinExistence type="inferred from homology"/>
<dbReference type="InterPro" id="IPR011577">
    <property type="entry name" value="Cyt_b561_bac/Ni-Hgenase"/>
</dbReference>
<evidence type="ECO:0000256" key="7">
    <source>
        <dbReference type="ARBA" id="ARBA00022723"/>
    </source>
</evidence>
<evidence type="ECO:0000256" key="10">
    <source>
        <dbReference type="ARBA" id="ARBA00023004"/>
    </source>
</evidence>
<protein>
    <submittedName>
        <fullName evidence="15">Cytochrome b</fullName>
    </submittedName>
</protein>
<comment type="similarity">
    <text evidence="12">Belongs to the cytochrome b561 family.</text>
</comment>
<keyword evidence="11 13" id="KW-0472">Membrane</keyword>
<dbReference type="PANTHER" id="PTHR30529">
    <property type="entry name" value="CYTOCHROME B561"/>
    <property type="match status" value="1"/>
</dbReference>
<evidence type="ECO:0000256" key="1">
    <source>
        <dbReference type="ARBA" id="ARBA00001970"/>
    </source>
</evidence>
<evidence type="ECO:0000313" key="15">
    <source>
        <dbReference type="EMBL" id="WOT05837.1"/>
    </source>
</evidence>
<keyword evidence="6 13" id="KW-0812">Transmembrane</keyword>
<dbReference type="PANTHER" id="PTHR30529:SF1">
    <property type="entry name" value="CYTOCHROME B561 HOMOLOG 2"/>
    <property type="match status" value="1"/>
</dbReference>
<evidence type="ECO:0000313" key="16">
    <source>
        <dbReference type="Proteomes" id="UP001529491"/>
    </source>
</evidence>
<dbReference type="InterPro" id="IPR052168">
    <property type="entry name" value="Cytochrome_b561_oxidase"/>
</dbReference>
<feature type="transmembrane region" description="Helical" evidence="13">
    <location>
        <begin position="85"/>
        <end position="105"/>
    </location>
</feature>
<gene>
    <name evidence="15" type="ORF">RGE70_03130</name>
</gene>
<evidence type="ECO:0000256" key="6">
    <source>
        <dbReference type="ARBA" id="ARBA00022692"/>
    </source>
</evidence>
<evidence type="ECO:0000256" key="13">
    <source>
        <dbReference type="SAM" id="Phobius"/>
    </source>
</evidence>
<keyword evidence="4" id="KW-1003">Cell membrane</keyword>
<dbReference type="Pfam" id="PF01292">
    <property type="entry name" value="Ni_hydr_CYTB"/>
    <property type="match status" value="1"/>
</dbReference>
<reference evidence="15 16" key="1">
    <citation type="submission" date="2023-10" db="EMBL/GenBank/DDBJ databases">
        <title>Complete genome sequence of Shewanella sp. DAU334.</title>
        <authorList>
            <person name="Lee Y.-S."/>
            <person name="Jeong H.-R."/>
            <person name="Hwang E.-J."/>
            <person name="Choi Y.-L."/>
            <person name="Kim G.-D."/>
        </authorList>
    </citation>
    <scope>NUCLEOTIDE SEQUENCE [LARGE SCALE GENOMIC DNA]</scope>
    <source>
        <strain evidence="15 16">DAU334</strain>
    </source>
</reference>
<evidence type="ECO:0000256" key="11">
    <source>
        <dbReference type="ARBA" id="ARBA00023136"/>
    </source>
</evidence>
<comment type="subcellular location">
    <subcellularLocation>
        <location evidence="2">Cell membrane</location>
        <topology evidence="2">Multi-pass membrane protein</topology>
    </subcellularLocation>
</comment>
<dbReference type="InterPro" id="IPR016174">
    <property type="entry name" value="Di-haem_cyt_TM"/>
</dbReference>
<feature type="domain" description="Cytochrome b561 bacterial/Ni-hydrogenase" evidence="14">
    <location>
        <begin position="10"/>
        <end position="184"/>
    </location>
</feature>
<evidence type="ECO:0000256" key="2">
    <source>
        <dbReference type="ARBA" id="ARBA00004651"/>
    </source>
</evidence>
<feature type="transmembrane region" description="Helical" evidence="13">
    <location>
        <begin position="46"/>
        <end position="64"/>
    </location>
</feature>
<sequence length="187" mass="20646">MMKKDTASQFSPMTLLLHWVVGVTMVALLAMGVVMVQTENYGLFSWHKSFGVIIFFVVILRVIWRSKNGWPTPVSQYSHLEHITAKIIHWVLIVGTVLMPITGFLNSSVGGHGVVVFGVELVARNVDPNNPRSALAHSEALYSAAHVLHYAIGYIVIFAVLLHVVGALKHHIIDKDGTLKRMLGSKV</sequence>
<dbReference type="EMBL" id="CP136522">
    <property type="protein sequence ID" value="WOT05837.1"/>
    <property type="molecule type" value="Genomic_DNA"/>
</dbReference>
<keyword evidence="9 13" id="KW-1133">Transmembrane helix</keyword>